<name>A0AAD4HZ42_9PEZI</name>
<protein>
    <submittedName>
        <fullName evidence="2">Uncharacterized protein</fullName>
    </submittedName>
</protein>
<gene>
    <name evidence="2" type="ORF">NEMBOFW57_002924</name>
</gene>
<feature type="region of interest" description="Disordered" evidence="1">
    <location>
        <begin position="214"/>
        <end position="253"/>
    </location>
</feature>
<evidence type="ECO:0000256" key="1">
    <source>
        <dbReference type="SAM" id="MobiDB-lite"/>
    </source>
</evidence>
<proteinExistence type="predicted"/>
<sequence length="253" mass="28004">MTSHTPGAPDALHNQDIPTEYRSEHVPNYHHHNQNNSLDDIWGDEPTPAHPTTNAITTTHHYPGPPYHHHHHPQEVSDIPRLSAAHSAAGYRDGIALAKARTAQQGCWLAAAAARARRGGGAADWRAAGEARRELSVRGVFDGEYWAGDGNWRYEVDSSSLGDGAGGGAGLGDEGMVVFADVAEAHPLLRKWSGIVRAEAERWGVDWEVLKDEVGEGRREEDEEDERERERDARMRRDRESRPAARGREALAW</sequence>
<comment type="caution">
    <text evidence="2">The sequence shown here is derived from an EMBL/GenBank/DDBJ whole genome shotgun (WGS) entry which is preliminary data.</text>
</comment>
<reference evidence="2" key="1">
    <citation type="submission" date="2023-02" db="EMBL/GenBank/DDBJ databases">
        <authorList>
            <person name="Palmer J.M."/>
        </authorList>
    </citation>
    <scope>NUCLEOTIDE SEQUENCE</scope>
    <source>
        <strain evidence="2">FW57</strain>
    </source>
</reference>
<keyword evidence="3" id="KW-1185">Reference proteome</keyword>
<dbReference type="AlphaFoldDB" id="A0AAD4HZ42"/>
<feature type="compositionally biased region" description="Basic and acidic residues" evidence="1">
    <location>
        <begin position="228"/>
        <end position="253"/>
    </location>
</feature>
<organism evidence="2 3">
    <name type="scientific">Staphylotrichum longicolle</name>
    <dbReference type="NCBI Taxonomy" id="669026"/>
    <lineage>
        <taxon>Eukaryota</taxon>
        <taxon>Fungi</taxon>
        <taxon>Dikarya</taxon>
        <taxon>Ascomycota</taxon>
        <taxon>Pezizomycotina</taxon>
        <taxon>Sordariomycetes</taxon>
        <taxon>Sordariomycetidae</taxon>
        <taxon>Sordariales</taxon>
        <taxon>Chaetomiaceae</taxon>
        <taxon>Staphylotrichum</taxon>
    </lineage>
</organism>
<accession>A0AAD4HZ42</accession>
<dbReference type="EMBL" id="JAHCVI010000001">
    <property type="protein sequence ID" value="KAG7292879.1"/>
    <property type="molecule type" value="Genomic_DNA"/>
</dbReference>
<evidence type="ECO:0000313" key="3">
    <source>
        <dbReference type="Proteomes" id="UP001197093"/>
    </source>
</evidence>
<dbReference type="Proteomes" id="UP001197093">
    <property type="component" value="Unassembled WGS sequence"/>
</dbReference>
<feature type="region of interest" description="Disordered" evidence="1">
    <location>
        <begin position="45"/>
        <end position="76"/>
    </location>
</feature>
<feature type="compositionally biased region" description="Polar residues" evidence="1">
    <location>
        <begin position="50"/>
        <end position="59"/>
    </location>
</feature>
<evidence type="ECO:0000313" key="2">
    <source>
        <dbReference type="EMBL" id="KAG7292879.1"/>
    </source>
</evidence>